<dbReference type="EMBL" id="CAJOBB010014226">
    <property type="protein sequence ID" value="CAF4301753.1"/>
    <property type="molecule type" value="Genomic_DNA"/>
</dbReference>
<evidence type="ECO:0000313" key="1">
    <source>
        <dbReference type="EMBL" id="CAF4301753.1"/>
    </source>
</evidence>
<organism evidence="1 2">
    <name type="scientific">Adineta steineri</name>
    <dbReference type="NCBI Taxonomy" id="433720"/>
    <lineage>
        <taxon>Eukaryota</taxon>
        <taxon>Metazoa</taxon>
        <taxon>Spiralia</taxon>
        <taxon>Gnathifera</taxon>
        <taxon>Rotifera</taxon>
        <taxon>Eurotatoria</taxon>
        <taxon>Bdelloidea</taxon>
        <taxon>Adinetida</taxon>
        <taxon>Adinetidae</taxon>
        <taxon>Adineta</taxon>
    </lineage>
</organism>
<comment type="caution">
    <text evidence="1">The sequence shown here is derived from an EMBL/GenBank/DDBJ whole genome shotgun (WGS) entry which is preliminary data.</text>
</comment>
<feature type="non-terminal residue" evidence="1">
    <location>
        <position position="1"/>
    </location>
</feature>
<reference evidence="1" key="1">
    <citation type="submission" date="2021-02" db="EMBL/GenBank/DDBJ databases">
        <authorList>
            <person name="Nowell W R."/>
        </authorList>
    </citation>
    <scope>NUCLEOTIDE SEQUENCE</scope>
</reference>
<name>A0A820HUQ8_9BILA</name>
<protein>
    <submittedName>
        <fullName evidence="1">Uncharacterized protein</fullName>
    </submittedName>
</protein>
<evidence type="ECO:0000313" key="2">
    <source>
        <dbReference type="Proteomes" id="UP000663868"/>
    </source>
</evidence>
<gene>
    <name evidence="1" type="ORF">KXQ929_LOCUS45567</name>
</gene>
<accession>A0A820HUQ8</accession>
<dbReference type="AlphaFoldDB" id="A0A820HUQ8"/>
<sequence>MVFIVGQAEHATEKAKLLQQLGQFFIEQKQNFSGAEFNDYDDTGEPQDEIETTLKAFDVKD</sequence>
<proteinExistence type="predicted"/>
<dbReference type="Proteomes" id="UP000663868">
    <property type="component" value="Unassembled WGS sequence"/>
</dbReference>